<keyword evidence="4" id="KW-1185">Reference proteome</keyword>
<evidence type="ECO:0000313" key="4">
    <source>
        <dbReference type="Proteomes" id="UP000094526"/>
    </source>
</evidence>
<feature type="compositionally biased region" description="Low complexity" evidence="2">
    <location>
        <begin position="31"/>
        <end position="42"/>
    </location>
</feature>
<organism evidence="3 4">
    <name type="scientific">Cladophialophora carrionii</name>
    <dbReference type="NCBI Taxonomy" id="86049"/>
    <lineage>
        <taxon>Eukaryota</taxon>
        <taxon>Fungi</taxon>
        <taxon>Dikarya</taxon>
        <taxon>Ascomycota</taxon>
        <taxon>Pezizomycotina</taxon>
        <taxon>Eurotiomycetes</taxon>
        <taxon>Chaetothyriomycetidae</taxon>
        <taxon>Chaetothyriales</taxon>
        <taxon>Herpotrichiellaceae</taxon>
        <taxon>Cladophialophora</taxon>
    </lineage>
</organism>
<evidence type="ECO:0000256" key="2">
    <source>
        <dbReference type="SAM" id="MobiDB-lite"/>
    </source>
</evidence>
<dbReference type="OrthoDB" id="10578248at2759"/>
<feature type="coiled-coil region" evidence="1">
    <location>
        <begin position="113"/>
        <end position="161"/>
    </location>
</feature>
<dbReference type="AlphaFoldDB" id="A0A1C1CT56"/>
<sequence length="168" mass="17875">MPFRNSLAAIGEKVDSPSADSDIDSNISLPTTEGSEGTASSSLQGRLTRSSHVRSSDPEAVLALTDDVLGVARGLFALVDAKYADEELLEVQPAGDEFEVADCLDDARCLNDVTAAKKKLNDFKARLRIAKAQAVVAENRLKTAQAQVAFAEDRVNLAIDQLESALGK</sequence>
<comment type="caution">
    <text evidence="3">The sequence shown here is derived from an EMBL/GenBank/DDBJ whole genome shotgun (WGS) entry which is preliminary data.</text>
</comment>
<evidence type="ECO:0000256" key="1">
    <source>
        <dbReference type="SAM" id="Coils"/>
    </source>
</evidence>
<accession>A0A1C1CT56</accession>
<name>A0A1C1CT56_9EURO</name>
<protein>
    <submittedName>
        <fullName evidence="3">Uncharacterized protein</fullName>
    </submittedName>
</protein>
<dbReference type="Proteomes" id="UP000094526">
    <property type="component" value="Unassembled WGS sequence"/>
</dbReference>
<reference evidence="4" key="1">
    <citation type="submission" date="2015-07" db="EMBL/GenBank/DDBJ databases">
        <authorList>
            <person name="Teixeira M.M."/>
            <person name="Souza R.C."/>
            <person name="Almeida L.G."/>
            <person name="Vicente V.A."/>
            <person name="de Hoog S."/>
            <person name="Bocca A.L."/>
            <person name="de Almeida S.R."/>
            <person name="Vasconcelos A.T."/>
            <person name="Felipe M.S."/>
        </authorList>
    </citation>
    <scope>NUCLEOTIDE SEQUENCE [LARGE SCALE GENOMIC DNA]</scope>
    <source>
        <strain evidence="4">KSF</strain>
    </source>
</reference>
<gene>
    <name evidence="3" type="ORF">CLCR_09204</name>
</gene>
<dbReference type="VEuPathDB" id="FungiDB:CLCR_09204"/>
<evidence type="ECO:0000313" key="3">
    <source>
        <dbReference type="EMBL" id="OCT51666.1"/>
    </source>
</evidence>
<feature type="region of interest" description="Disordered" evidence="2">
    <location>
        <begin position="1"/>
        <end position="52"/>
    </location>
</feature>
<dbReference type="EMBL" id="LGRB01000009">
    <property type="protein sequence ID" value="OCT51666.1"/>
    <property type="molecule type" value="Genomic_DNA"/>
</dbReference>
<proteinExistence type="predicted"/>
<keyword evidence="1" id="KW-0175">Coiled coil</keyword>
<dbReference type="VEuPathDB" id="FungiDB:G647_06435"/>